<accession>A0ACB9GUL5</accession>
<reference evidence="2" key="1">
    <citation type="journal article" date="2022" name="Mol. Ecol. Resour.">
        <title>The genomes of chicory, endive, great burdock and yacon provide insights into Asteraceae palaeo-polyploidization history and plant inulin production.</title>
        <authorList>
            <person name="Fan W."/>
            <person name="Wang S."/>
            <person name="Wang H."/>
            <person name="Wang A."/>
            <person name="Jiang F."/>
            <person name="Liu H."/>
            <person name="Zhao H."/>
            <person name="Xu D."/>
            <person name="Zhang Y."/>
        </authorList>
    </citation>
    <scope>NUCLEOTIDE SEQUENCE [LARGE SCALE GENOMIC DNA]</scope>
    <source>
        <strain evidence="2">cv. Yunnan</strain>
    </source>
</reference>
<dbReference type="Proteomes" id="UP001056120">
    <property type="component" value="Linkage Group LG13"/>
</dbReference>
<protein>
    <submittedName>
        <fullName evidence="1">Uncharacterized protein</fullName>
    </submittedName>
</protein>
<evidence type="ECO:0000313" key="1">
    <source>
        <dbReference type="EMBL" id="KAI3786387.1"/>
    </source>
</evidence>
<dbReference type="EMBL" id="CM042030">
    <property type="protein sequence ID" value="KAI3786387.1"/>
    <property type="molecule type" value="Genomic_DNA"/>
</dbReference>
<proteinExistence type="predicted"/>
<keyword evidence="2" id="KW-1185">Reference proteome</keyword>
<evidence type="ECO:0000313" key="2">
    <source>
        <dbReference type="Proteomes" id="UP001056120"/>
    </source>
</evidence>
<comment type="caution">
    <text evidence="1">The sequence shown here is derived from an EMBL/GenBank/DDBJ whole genome shotgun (WGS) entry which is preliminary data.</text>
</comment>
<organism evidence="1 2">
    <name type="scientific">Smallanthus sonchifolius</name>
    <dbReference type="NCBI Taxonomy" id="185202"/>
    <lineage>
        <taxon>Eukaryota</taxon>
        <taxon>Viridiplantae</taxon>
        <taxon>Streptophyta</taxon>
        <taxon>Embryophyta</taxon>
        <taxon>Tracheophyta</taxon>
        <taxon>Spermatophyta</taxon>
        <taxon>Magnoliopsida</taxon>
        <taxon>eudicotyledons</taxon>
        <taxon>Gunneridae</taxon>
        <taxon>Pentapetalae</taxon>
        <taxon>asterids</taxon>
        <taxon>campanulids</taxon>
        <taxon>Asterales</taxon>
        <taxon>Asteraceae</taxon>
        <taxon>Asteroideae</taxon>
        <taxon>Heliantheae alliance</taxon>
        <taxon>Millerieae</taxon>
        <taxon>Smallanthus</taxon>
    </lineage>
</organism>
<sequence>MGKILNMFLCILISNLALSYAQSCYDYTFSRNASYATCVSLPVLNFHLHWNYHSNGTVDVAFRHTGSTTSQWVAWALNVRGAGMIGAQAIVAAASSSGGSDNRKSLGAIDFVTGETSAGGASGNFGGSLQRRRNVSQDYLFLNSKPDTGLKLGSDSTGIKYNTHRNIGIILFAFGTLQVFALLLRPNSDNKYRFYWNIYHRSLRYSVITLSIISVYKGLDIMDPEMKWKNAYTGIIISLGIIIVGLEALTWFLVLKRKKEGERTDAGTSGSDQANGI</sequence>
<gene>
    <name evidence="1" type="ORF">L1987_40026</name>
</gene>
<name>A0ACB9GUL5_9ASTR</name>
<reference evidence="1 2" key="2">
    <citation type="journal article" date="2022" name="Mol. Ecol. Resour.">
        <title>The genomes of chicory, endive, great burdock and yacon provide insights into Asteraceae paleo-polyploidization history and plant inulin production.</title>
        <authorList>
            <person name="Fan W."/>
            <person name="Wang S."/>
            <person name="Wang H."/>
            <person name="Wang A."/>
            <person name="Jiang F."/>
            <person name="Liu H."/>
            <person name="Zhao H."/>
            <person name="Xu D."/>
            <person name="Zhang Y."/>
        </authorList>
    </citation>
    <scope>NUCLEOTIDE SEQUENCE [LARGE SCALE GENOMIC DNA]</scope>
    <source>
        <strain evidence="2">cv. Yunnan</strain>
        <tissue evidence="1">Leaves</tissue>
    </source>
</reference>